<reference evidence="7 8" key="1">
    <citation type="journal article" date="2011" name="PLoS Pathog.">
        <title>Endophytic Life Strategies Decoded by Genome and Transcriptome Analyses of the Mutualistic Root Symbiont Piriformospora indica.</title>
        <authorList>
            <person name="Zuccaro A."/>
            <person name="Lahrmann U."/>
            <person name="Guldener U."/>
            <person name="Langen G."/>
            <person name="Pfiffi S."/>
            <person name="Biedenkopf D."/>
            <person name="Wong P."/>
            <person name="Samans B."/>
            <person name="Grimm C."/>
            <person name="Basiewicz M."/>
            <person name="Murat C."/>
            <person name="Martin F."/>
            <person name="Kogel K.H."/>
        </authorList>
    </citation>
    <scope>NUCLEOTIDE SEQUENCE [LARGE SCALE GENOMIC DNA]</scope>
    <source>
        <strain evidence="7 8">DSM 11827</strain>
    </source>
</reference>
<dbReference type="InterPro" id="IPR059112">
    <property type="entry name" value="CysZ/EI24"/>
</dbReference>
<dbReference type="GO" id="GO:0016020">
    <property type="term" value="C:membrane"/>
    <property type="evidence" value="ECO:0007669"/>
    <property type="project" value="UniProtKB-SubCell"/>
</dbReference>
<feature type="region of interest" description="Disordered" evidence="5">
    <location>
        <begin position="30"/>
        <end position="49"/>
    </location>
</feature>
<feature type="transmembrane region" description="Helical" evidence="6">
    <location>
        <begin position="143"/>
        <end position="164"/>
    </location>
</feature>
<dbReference type="HOGENOM" id="CLU_046461_0_0_1"/>
<evidence type="ECO:0000313" key="8">
    <source>
        <dbReference type="Proteomes" id="UP000007148"/>
    </source>
</evidence>
<dbReference type="PANTHER" id="PTHR21389:SF0">
    <property type="entry name" value="ETOPOSIDE-INDUCED PROTEIN 2.4 HOMOLOG"/>
    <property type="match status" value="1"/>
</dbReference>
<evidence type="ECO:0000256" key="4">
    <source>
        <dbReference type="ARBA" id="ARBA00023136"/>
    </source>
</evidence>
<feature type="compositionally biased region" description="Polar residues" evidence="5">
    <location>
        <begin position="64"/>
        <end position="80"/>
    </location>
</feature>
<dbReference type="GO" id="GO:0005783">
    <property type="term" value="C:endoplasmic reticulum"/>
    <property type="evidence" value="ECO:0007669"/>
    <property type="project" value="TreeGrafter"/>
</dbReference>
<feature type="transmembrane region" description="Helical" evidence="6">
    <location>
        <begin position="294"/>
        <end position="313"/>
    </location>
</feature>
<sequence length="439" mass="49260">MSSGSTVRRIRPQNPSNNNAPLRDVHVSSRFSSDKAVTNPPSTIPANSQANLFIHQSQNVSRYEGSQHTWNGPGNQSQHPQHAHDLRPQPTRQVYPEFLSFSKTALLQLNWAWEGLKDSFRWNHVVNIVISDGEIRAHMLKSLILNSLGLFSIFVFDLIILPLLHRKASPSSIVSTWGVYQLFWVLPVVGGSLYFNGIWCSTIADKLYTLQHGRQSTIPTTYTGFITSIASSAYRVILIVTSLAVSWSLSYIPFVGSTLSFIFVCWVDSYYCFEFVWRAKGLSLAARVRYLEERWAYFLAFGLPTTALCYLGNSLVNVAIFALIFPSYIILAMYAHPTPTQPYSPAPPVLSRTTGETIYPLPSPLVPVRLPVFQLVIWINDWVIRGIDVMTGGRRRPSTASRKQWYGDDEHAESGLPLKAPGRSAGNDSSSLRQRTHVE</sequence>
<dbReference type="EMBL" id="CAFZ01000007">
    <property type="protein sequence ID" value="CCA66891.1"/>
    <property type="molecule type" value="Genomic_DNA"/>
</dbReference>
<feature type="region of interest" description="Disordered" evidence="5">
    <location>
        <begin position="64"/>
        <end position="87"/>
    </location>
</feature>
<evidence type="ECO:0000256" key="5">
    <source>
        <dbReference type="SAM" id="MobiDB-lite"/>
    </source>
</evidence>
<evidence type="ECO:0000256" key="2">
    <source>
        <dbReference type="ARBA" id="ARBA00022692"/>
    </source>
</evidence>
<protein>
    <submittedName>
        <fullName evidence="7">Uncharacterized protein</fullName>
    </submittedName>
</protein>
<feature type="transmembrane region" description="Helical" evidence="6">
    <location>
        <begin position="225"/>
        <end position="245"/>
    </location>
</feature>
<keyword evidence="2 6" id="KW-0812">Transmembrane</keyword>
<feature type="region of interest" description="Disordered" evidence="5">
    <location>
        <begin position="393"/>
        <end position="439"/>
    </location>
</feature>
<dbReference type="OMA" id="CWVDSYY"/>
<name>G4T6D5_SERID</name>
<dbReference type="Pfam" id="PF07264">
    <property type="entry name" value="EI24"/>
    <property type="match status" value="1"/>
</dbReference>
<dbReference type="InParanoid" id="G4T6D5"/>
<keyword evidence="4 6" id="KW-0472">Membrane</keyword>
<evidence type="ECO:0000256" key="1">
    <source>
        <dbReference type="ARBA" id="ARBA00004141"/>
    </source>
</evidence>
<accession>G4T6D5</accession>
<dbReference type="GO" id="GO:0016236">
    <property type="term" value="P:macroautophagy"/>
    <property type="evidence" value="ECO:0007669"/>
    <property type="project" value="TreeGrafter"/>
</dbReference>
<feature type="region of interest" description="Disordered" evidence="5">
    <location>
        <begin position="1"/>
        <end position="24"/>
    </location>
</feature>
<feature type="transmembrane region" description="Helical" evidence="6">
    <location>
        <begin position="251"/>
        <end position="273"/>
    </location>
</feature>
<keyword evidence="8" id="KW-1185">Reference proteome</keyword>
<proteinExistence type="predicted"/>
<evidence type="ECO:0000313" key="7">
    <source>
        <dbReference type="EMBL" id="CCA66891.1"/>
    </source>
</evidence>
<dbReference type="PANTHER" id="PTHR21389">
    <property type="entry name" value="P53 INDUCED PROTEIN"/>
    <property type="match status" value="1"/>
</dbReference>
<keyword evidence="3 6" id="KW-1133">Transmembrane helix</keyword>
<dbReference type="eggNOG" id="KOG3966">
    <property type="taxonomic scope" value="Eukaryota"/>
</dbReference>
<comment type="subcellular location">
    <subcellularLocation>
        <location evidence="1">Membrane</location>
        <topology evidence="1">Multi-pass membrane protein</topology>
    </subcellularLocation>
</comment>
<dbReference type="Proteomes" id="UP000007148">
    <property type="component" value="Unassembled WGS sequence"/>
</dbReference>
<dbReference type="AlphaFoldDB" id="G4T6D5"/>
<organism evidence="7 8">
    <name type="scientific">Serendipita indica (strain DSM 11827)</name>
    <name type="common">Root endophyte fungus</name>
    <name type="synonym">Piriformospora indica</name>
    <dbReference type="NCBI Taxonomy" id="1109443"/>
    <lineage>
        <taxon>Eukaryota</taxon>
        <taxon>Fungi</taxon>
        <taxon>Dikarya</taxon>
        <taxon>Basidiomycota</taxon>
        <taxon>Agaricomycotina</taxon>
        <taxon>Agaricomycetes</taxon>
        <taxon>Sebacinales</taxon>
        <taxon>Serendipitaceae</taxon>
        <taxon>Serendipita</taxon>
    </lineage>
</organism>
<dbReference type="OrthoDB" id="266518at2759"/>
<evidence type="ECO:0000256" key="6">
    <source>
        <dbReference type="SAM" id="Phobius"/>
    </source>
</evidence>
<feature type="transmembrane region" description="Helical" evidence="6">
    <location>
        <begin position="184"/>
        <end position="204"/>
    </location>
</feature>
<comment type="caution">
    <text evidence="7">The sequence shown here is derived from an EMBL/GenBank/DDBJ whole genome shotgun (WGS) entry which is preliminary data.</text>
</comment>
<gene>
    <name evidence="7" type="ORF">PIIN_00730</name>
</gene>
<evidence type="ECO:0000256" key="3">
    <source>
        <dbReference type="ARBA" id="ARBA00022989"/>
    </source>
</evidence>